<name>A0ABV1T983_9ACTN</name>
<dbReference type="InterPro" id="IPR009075">
    <property type="entry name" value="AcylCo_DH/oxidase_C"/>
</dbReference>
<keyword evidence="10" id="KW-1185">Reference proteome</keyword>
<dbReference type="Pfam" id="PF02770">
    <property type="entry name" value="Acyl-CoA_dh_M"/>
    <property type="match status" value="1"/>
</dbReference>
<dbReference type="InterPro" id="IPR006091">
    <property type="entry name" value="Acyl-CoA_Oxase/DH_mid-dom"/>
</dbReference>
<dbReference type="InterPro" id="IPR037069">
    <property type="entry name" value="AcylCoA_DH/ox_N_sf"/>
</dbReference>
<dbReference type="Gene3D" id="1.10.540.10">
    <property type="entry name" value="Acyl-CoA dehydrogenase/oxidase, N-terminal domain"/>
    <property type="match status" value="1"/>
</dbReference>
<comment type="similarity">
    <text evidence="2 5">Belongs to the acyl-CoA dehydrogenase family.</text>
</comment>
<dbReference type="InterPro" id="IPR046373">
    <property type="entry name" value="Acyl-CoA_Oxase/DH_mid-dom_sf"/>
</dbReference>
<comment type="cofactor">
    <cofactor evidence="1 5">
        <name>FAD</name>
        <dbReference type="ChEBI" id="CHEBI:57692"/>
    </cofactor>
</comment>
<sequence length="385" mass="42420">MNAQLPRTLFDDDHNAFRAVVREFIDGEVVPHLDRWAADGSVDREFYQAAGRVGLLGPAVPEPYGGGGVDDFRYSMVITEELCRVGANAVSMSIGGFNDLVAPYLCGLGTEEQKRRWLPRACSGGLVTAIAMSEPSAGSDLRAIRTSATPEGDHYRLTGAKTFISNGILADLVVVAAKTGPPRDRDGISLFVVERDMPGFTRGRKLAKIGLDAQDTAELFFDDVLVPRTNLLGDEGRGLSYLMHNLTTERMSVTVAAMASMERTLHHTLEYTRQRQAFGRAVADFQHNRFVLAELATQIQVTRVFVDRCVTELVDGTLTPETAAMAKLWTTELQQTVVQRCLQLYGGYGYMREYPIARDFLDARVTTLFAGTSEIMKEIIARSLP</sequence>
<dbReference type="PROSITE" id="PS00072">
    <property type="entry name" value="ACYL_COA_DH_1"/>
    <property type="match status" value="1"/>
</dbReference>
<dbReference type="EMBL" id="JBEOZM010000002">
    <property type="protein sequence ID" value="MER6266597.1"/>
    <property type="molecule type" value="Genomic_DNA"/>
</dbReference>
<evidence type="ECO:0000313" key="9">
    <source>
        <dbReference type="EMBL" id="MER6266597.1"/>
    </source>
</evidence>
<proteinExistence type="inferred from homology"/>
<evidence type="ECO:0000256" key="2">
    <source>
        <dbReference type="ARBA" id="ARBA00009347"/>
    </source>
</evidence>
<dbReference type="PANTHER" id="PTHR43884:SF12">
    <property type="entry name" value="ISOVALERYL-COA DEHYDROGENASE, MITOCHONDRIAL-RELATED"/>
    <property type="match status" value="1"/>
</dbReference>
<dbReference type="PROSITE" id="PS00073">
    <property type="entry name" value="ACYL_COA_DH_2"/>
    <property type="match status" value="1"/>
</dbReference>
<dbReference type="Pfam" id="PF00441">
    <property type="entry name" value="Acyl-CoA_dh_1"/>
    <property type="match status" value="1"/>
</dbReference>
<dbReference type="InterPro" id="IPR006089">
    <property type="entry name" value="Acyl-CoA_DH_CS"/>
</dbReference>
<evidence type="ECO:0000256" key="3">
    <source>
        <dbReference type="ARBA" id="ARBA00022630"/>
    </source>
</evidence>
<evidence type="ECO:0000256" key="5">
    <source>
        <dbReference type="RuleBase" id="RU362125"/>
    </source>
</evidence>
<keyword evidence="4 5" id="KW-0274">FAD</keyword>
<dbReference type="SUPFAM" id="SSF56645">
    <property type="entry name" value="Acyl-CoA dehydrogenase NM domain-like"/>
    <property type="match status" value="1"/>
</dbReference>
<evidence type="ECO:0000259" key="7">
    <source>
        <dbReference type="Pfam" id="PF02770"/>
    </source>
</evidence>
<evidence type="ECO:0000259" key="6">
    <source>
        <dbReference type="Pfam" id="PF00441"/>
    </source>
</evidence>
<keyword evidence="3 5" id="KW-0285">Flavoprotein</keyword>
<dbReference type="Gene3D" id="2.40.110.10">
    <property type="entry name" value="Butyryl-CoA Dehydrogenase, subunit A, domain 2"/>
    <property type="match status" value="1"/>
</dbReference>
<organism evidence="9 10">
    <name type="scientific">Streptomyces sp. 900105755</name>
    <dbReference type="NCBI Taxonomy" id="3154389"/>
    <lineage>
        <taxon>Bacteria</taxon>
        <taxon>Bacillati</taxon>
        <taxon>Actinomycetota</taxon>
        <taxon>Actinomycetes</taxon>
        <taxon>Kitasatosporales</taxon>
        <taxon>Streptomycetaceae</taxon>
        <taxon>Streptomyces</taxon>
    </lineage>
</organism>
<dbReference type="InterPro" id="IPR009100">
    <property type="entry name" value="AcylCoA_DH/oxidase_NM_dom_sf"/>
</dbReference>
<evidence type="ECO:0000256" key="1">
    <source>
        <dbReference type="ARBA" id="ARBA00001974"/>
    </source>
</evidence>
<comment type="caution">
    <text evidence="9">The sequence shown here is derived from an EMBL/GenBank/DDBJ whole genome shotgun (WGS) entry which is preliminary data.</text>
</comment>
<dbReference type="InterPro" id="IPR013786">
    <property type="entry name" value="AcylCoA_DH/ox_N"/>
</dbReference>
<reference evidence="9 10" key="1">
    <citation type="submission" date="2024-06" db="EMBL/GenBank/DDBJ databases">
        <title>The Natural Products Discovery Center: Release of the First 8490 Sequenced Strains for Exploring Actinobacteria Biosynthetic Diversity.</title>
        <authorList>
            <person name="Kalkreuter E."/>
            <person name="Kautsar S.A."/>
            <person name="Yang D."/>
            <person name="Bader C.D."/>
            <person name="Teijaro C.N."/>
            <person name="Fluegel L."/>
            <person name="Davis C.M."/>
            <person name="Simpson J.R."/>
            <person name="Lauterbach L."/>
            <person name="Steele A.D."/>
            <person name="Gui C."/>
            <person name="Meng S."/>
            <person name="Li G."/>
            <person name="Viehrig K."/>
            <person name="Ye F."/>
            <person name="Su P."/>
            <person name="Kiefer A.F."/>
            <person name="Nichols A."/>
            <person name="Cepeda A.J."/>
            <person name="Yan W."/>
            <person name="Fan B."/>
            <person name="Jiang Y."/>
            <person name="Adhikari A."/>
            <person name="Zheng C.-J."/>
            <person name="Schuster L."/>
            <person name="Cowan T.M."/>
            <person name="Smanski M.J."/>
            <person name="Chevrette M.G."/>
            <person name="De Carvalho L.P.S."/>
            <person name="Shen B."/>
        </authorList>
    </citation>
    <scope>NUCLEOTIDE SEQUENCE [LARGE SCALE GENOMIC DNA]</scope>
    <source>
        <strain evidence="9 10">NPDC001694</strain>
    </source>
</reference>
<dbReference type="SUPFAM" id="SSF47203">
    <property type="entry name" value="Acyl-CoA dehydrogenase C-terminal domain-like"/>
    <property type="match status" value="1"/>
</dbReference>
<keyword evidence="5" id="KW-0560">Oxidoreductase</keyword>
<evidence type="ECO:0000256" key="4">
    <source>
        <dbReference type="ARBA" id="ARBA00022827"/>
    </source>
</evidence>
<feature type="domain" description="Acyl-CoA oxidase/dehydrogenase middle" evidence="7">
    <location>
        <begin position="129"/>
        <end position="224"/>
    </location>
</feature>
<feature type="domain" description="Acyl-CoA dehydrogenase/oxidase N-terminal" evidence="8">
    <location>
        <begin position="12"/>
        <end position="124"/>
    </location>
</feature>
<dbReference type="Gene3D" id="1.20.140.10">
    <property type="entry name" value="Butyryl-CoA Dehydrogenase, subunit A, domain 3"/>
    <property type="match status" value="1"/>
</dbReference>
<dbReference type="InterPro" id="IPR036250">
    <property type="entry name" value="AcylCo_DH-like_C"/>
</dbReference>
<evidence type="ECO:0000259" key="8">
    <source>
        <dbReference type="Pfam" id="PF02771"/>
    </source>
</evidence>
<dbReference type="RefSeq" id="WP_351955279.1">
    <property type="nucleotide sequence ID" value="NZ_JBEOZH010000017.1"/>
</dbReference>
<feature type="domain" description="Acyl-CoA dehydrogenase/oxidase C-terminal" evidence="6">
    <location>
        <begin position="236"/>
        <end position="384"/>
    </location>
</feature>
<gene>
    <name evidence="9" type="ORF">ABT211_04730</name>
</gene>
<dbReference type="Pfam" id="PF02771">
    <property type="entry name" value="Acyl-CoA_dh_N"/>
    <property type="match status" value="1"/>
</dbReference>
<dbReference type="Proteomes" id="UP001490365">
    <property type="component" value="Unassembled WGS sequence"/>
</dbReference>
<accession>A0ABV1T983</accession>
<evidence type="ECO:0000313" key="10">
    <source>
        <dbReference type="Proteomes" id="UP001490365"/>
    </source>
</evidence>
<dbReference type="PANTHER" id="PTHR43884">
    <property type="entry name" value="ACYL-COA DEHYDROGENASE"/>
    <property type="match status" value="1"/>
</dbReference>
<protein>
    <submittedName>
        <fullName evidence="9">Acyl-CoA dehydrogenase family protein</fullName>
    </submittedName>
</protein>